<dbReference type="AlphaFoldDB" id="D6ZAM7"/>
<dbReference type="OrthoDB" id="4774775at2"/>
<dbReference type="Proteomes" id="UP000002247">
    <property type="component" value="Chromosome"/>
</dbReference>
<keyword evidence="4" id="KW-1185">Reference proteome</keyword>
<keyword evidence="1" id="KW-1133">Transmembrane helix</keyword>
<proteinExistence type="predicted"/>
<dbReference type="RefSeq" id="WP_013139213.1">
    <property type="nucleotide sequence ID" value="NC_014168.1"/>
</dbReference>
<organism evidence="3 4">
    <name type="scientific">Segniliparus rotundus (strain ATCC BAA-972 / CDC 1076 / CIP 108378 / DSM 44985 / JCM 13578)</name>
    <dbReference type="NCBI Taxonomy" id="640132"/>
    <lineage>
        <taxon>Bacteria</taxon>
        <taxon>Bacillati</taxon>
        <taxon>Actinomycetota</taxon>
        <taxon>Actinomycetes</taxon>
        <taxon>Mycobacteriales</taxon>
        <taxon>Segniliparaceae</taxon>
        <taxon>Segniliparus</taxon>
    </lineage>
</organism>
<keyword evidence="1" id="KW-0812">Transmembrane</keyword>
<reference evidence="3 4" key="1">
    <citation type="journal article" date="2010" name="Stand. Genomic Sci.">
        <title>Complete genome sequence of Segniliparus rotundus type strain (CDC 1076).</title>
        <authorList>
            <person name="Sikorski J."/>
            <person name="Lapidus A."/>
            <person name="Copeland A."/>
            <person name="Misra M."/>
            <person name="Glavina Del Rio T."/>
            <person name="Nolan M."/>
            <person name="Lucas S."/>
            <person name="Chen F."/>
            <person name="Tice H."/>
            <person name="Cheng J.F."/>
            <person name="Jando M."/>
            <person name="Schneider S."/>
            <person name="Bruce D."/>
            <person name="Goodwin L."/>
            <person name="Pitluck S."/>
            <person name="Liolios K."/>
            <person name="Mikhailova N."/>
            <person name="Pati A."/>
            <person name="Ivanova N."/>
            <person name="Mavromatis K."/>
            <person name="Chen A."/>
            <person name="Palaniappan K."/>
            <person name="Chertkov O."/>
            <person name="Land M."/>
            <person name="Hauser L."/>
            <person name="Chang Y.J."/>
            <person name="Jeffries C.D."/>
            <person name="Brettin T."/>
            <person name="Detter J.C."/>
            <person name="Han C."/>
            <person name="Rohde M."/>
            <person name="Goker M."/>
            <person name="Bristow J."/>
            <person name="Eisen J.A."/>
            <person name="Markowitz V."/>
            <person name="Hugenholtz P."/>
            <person name="Kyrpides N.C."/>
            <person name="Klenk H.P."/>
        </authorList>
    </citation>
    <scope>NUCLEOTIDE SEQUENCE [LARGE SCALE GENOMIC DNA]</scope>
    <source>
        <strain evidence="4">ATCC BAA-972 / CDC 1076 / CIP 108378 / DSM 44985 / JCM 13578</strain>
    </source>
</reference>
<accession>D6ZAM7</accession>
<evidence type="ECO:0000259" key="2">
    <source>
        <dbReference type="Pfam" id="PF25362"/>
    </source>
</evidence>
<dbReference type="InterPro" id="IPR057446">
    <property type="entry name" value="PH_bac"/>
</dbReference>
<gene>
    <name evidence="3" type="ordered locus">Srot_2314</name>
</gene>
<sequence length="173" mass="18515">MTAAYLVQILVLAAVLAVAVWAMRRGWSRRKMAQRVRFGALPPVPAAADRGEALVGPVKGMYIGSAFAPNWQDRVAWGSLGLRARATLVSHMEGFLLDIPSPGRAEGLWIPAAAVVAVRSERAAAGKVARENAFGVIRWTLPNGTLLDTAFRADDPAAQAAWISSNDQSGRVR</sequence>
<dbReference type="KEGG" id="srt:Srot_2314"/>
<feature type="domain" description="PH" evidence="2">
    <location>
        <begin position="39"/>
        <end position="165"/>
    </location>
</feature>
<dbReference type="STRING" id="640132.Srot_2314"/>
<name>D6ZAM7_SEGRD</name>
<evidence type="ECO:0000313" key="3">
    <source>
        <dbReference type="EMBL" id="ADG98763.1"/>
    </source>
</evidence>
<evidence type="ECO:0000256" key="1">
    <source>
        <dbReference type="SAM" id="Phobius"/>
    </source>
</evidence>
<dbReference type="EMBL" id="CP001958">
    <property type="protein sequence ID" value="ADG98763.1"/>
    <property type="molecule type" value="Genomic_DNA"/>
</dbReference>
<keyword evidence="1" id="KW-0472">Membrane</keyword>
<feature type="transmembrane region" description="Helical" evidence="1">
    <location>
        <begin position="6"/>
        <end position="23"/>
    </location>
</feature>
<evidence type="ECO:0000313" key="4">
    <source>
        <dbReference type="Proteomes" id="UP000002247"/>
    </source>
</evidence>
<dbReference type="Pfam" id="PF25362">
    <property type="entry name" value="bPH_11"/>
    <property type="match status" value="1"/>
</dbReference>
<dbReference type="HOGENOM" id="CLU_114150_0_0_11"/>
<protein>
    <recommendedName>
        <fullName evidence="2">PH domain-containing protein</fullName>
    </recommendedName>
</protein>
<dbReference type="eggNOG" id="COG0505">
    <property type="taxonomic scope" value="Bacteria"/>
</dbReference>